<protein>
    <submittedName>
        <fullName evidence="2">FAD-dependent oxidoreductase</fullName>
    </submittedName>
</protein>
<dbReference type="PANTHER" id="PTHR42923">
    <property type="entry name" value="PROTOPORPHYRINOGEN OXIDASE"/>
    <property type="match status" value="1"/>
</dbReference>
<dbReference type="FunFam" id="1.10.405.20:FF:000001">
    <property type="entry name" value="Amine oxidase"/>
    <property type="match status" value="1"/>
</dbReference>
<organism evidence="2 3">
    <name type="scientific">OM182 bacterium</name>
    <dbReference type="NCBI Taxonomy" id="2510334"/>
    <lineage>
        <taxon>Bacteria</taxon>
        <taxon>Pseudomonadati</taxon>
        <taxon>Pseudomonadota</taxon>
        <taxon>Gammaproteobacteria</taxon>
        <taxon>OMG group</taxon>
        <taxon>OM182 clade</taxon>
    </lineage>
</organism>
<dbReference type="Gene3D" id="3.50.50.60">
    <property type="entry name" value="FAD/NAD(P)-binding domain"/>
    <property type="match status" value="1"/>
</dbReference>
<evidence type="ECO:0000313" key="3">
    <source>
        <dbReference type="Proteomes" id="UP000320404"/>
    </source>
</evidence>
<dbReference type="InterPro" id="IPR002937">
    <property type="entry name" value="Amino_oxidase"/>
</dbReference>
<dbReference type="EMBL" id="SHAH01000022">
    <property type="protein sequence ID" value="RZO76915.1"/>
    <property type="molecule type" value="Genomic_DNA"/>
</dbReference>
<evidence type="ECO:0000259" key="1">
    <source>
        <dbReference type="Pfam" id="PF01593"/>
    </source>
</evidence>
<comment type="caution">
    <text evidence="2">The sequence shown here is derived from an EMBL/GenBank/DDBJ whole genome shotgun (WGS) entry which is preliminary data.</text>
</comment>
<dbReference type="Proteomes" id="UP000320404">
    <property type="component" value="Unassembled WGS sequence"/>
</dbReference>
<dbReference type="Pfam" id="PF01593">
    <property type="entry name" value="Amino_oxidase"/>
    <property type="match status" value="1"/>
</dbReference>
<dbReference type="AlphaFoldDB" id="A0A520S362"/>
<dbReference type="PANTHER" id="PTHR42923:SF17">
    <property type="entry name" value="AMINE OXIDASE DOMAIN-CONTAINING PROTEIN"/>
    <property type="match status" value="1"/>
</dbReference>
<proteinExistence type="predicted"/>
<reference evidence="2 3" key="1">
    <citation type="submission" date="2019-02" db="EMBL/GenBank/DDBJ databases">
        <title>Prokaryotic population dynamics and viral predation in marine succession experiment using metagenomics: the confinement effect.</title>
        <authorList>
            <person name="Haro-Moreno J.M."/>
            <person name="Rodriguez-Valera F."/>
            <person name="Lopez-Perez M."/>
        </authorList>
    </citation>
    <scope>NUCLEOTIDE SEQUENCE [LARGE SCALE GENOMIC DNA]</scope>
    <source>
        <strain evidence="2">MED-G158</strain>
    </source>
</reference>
<sequence length="418" mass="46833">MSSQRIGIVGSGIAGLTAAHLLARKHDVSVFEANDYIGGHTHTVPVEMEGEQYEIDTGFIVCNDRNYPNFLKFMDQIGVSLQPTEMSFSVRNDSENLEYNGHNLNTLFAQRINLLRPRFIRLVSDILNFNKASKAAIARQQIEDITLDEFLAQQKLGDSLRLNYLLPMVAAIWSCSVEQAGQFPLAFFLRFFLNHGLLDIKNRPQWYVLKGGSHAYIAPMTDSFRDRIRLSSPVRAVTRNEASVSLTTDAGSETFDQVIFACHSDQALALLQDASEQENEVLGAIAYQDNSVILHTDVGLMPKRKLAWASWNFLAGETATHELPLVTYSMNILQGVQSPEPFLVSLNAKHKINPDKILQEFVYAHPVHSTASSLAQARRDKICGHKRTHFCGAYWYNGFHEDGVRSALDVAERFGESL</sequence>
<dbReference type="GO" id="GO:0016491">
    <property type="term" value="F:oxidoreductase activity"/>
    <property type="evidence" value="ECO:0007669"/>
    <property type="project" value="InterPro"/>
</dbReference>
<name>A0A520S362_9GAMM</name>
<evidence type="ECO:0000313" key="2">
    <source>
        <dbReference type="EMBL" id="RZO76915.1"/>
    </source>
</evidence>
<feature type="domain" description="Amine oxidase" evidence="1">
    <location>
        <begin position="13"/>
        <end position="268"/>
    </location>
</feature>
<gene>
    <name evidence="2" type="ORF">EVA69_02385</name>
</gene>
<dbReference type="SUPFAM" id="SSF51905">
    <property type="entry name" value="FAD/NAD(P)-binding domain"/>
    <property type="match status" value="1"/>
</dbReference>
<dbReference type="InterPro" id="IPR050464">
    <property type="entry name" value="Zeta_carotene_desat/Oxidored"/>
</dbReference>
<accession>A0A520S362</accession>
<dbReference type="InterPro" id="IPR036188">
    <property type="entry name" value="FAD/NAD-bd_sf"/>
</dbReference>